<dbReference type="EMBL" id="JANFAV010000017">
    <property type="protein sequence ID" value="MCW6536982.1"/>
    <property type="molecule type" value="Genomic_DNA"/>
</dbReference>
<sequence length="237" mass="24947">MTKISEEKVVAFVDDRLSREDRIAFEARLADDPALAARVASHRWIAQQIVAAYGTPPGDEVPAPLLDRLGLAATDNVIAMQDRRRRWLVPAALAGALAASLTLGIGLGRSVFGPDALVHGDRSNQLTAGAVLADGLSNNLAGQQSGPVRIGISFRTAQGICRTFSIADGPSGLGCRQGSAWTVPVVVAPEAPVGPLQEYQLAAGSIAPSVMAEVDRRITGEPLSPSEERQLRAKGWN</sequence>
<dbReference type="AlphaFoldDB" id="A0AA41ZCT5"/>
<keyword evidence="1" id="KW-0472">Membrane</keyword>
<keyword evidence="1" id="KW-1133">Transmembrane helix</keyword>
<proteinExistence type="predicted"/>
<organism evidence="2 3">
    <name type="scientific">Sphingomonas lycopersici</name>
    <dbReference type="NCBI Taxonomy" id="2951807"/>
    <lineage>
        <taxon>Bacteria</taxon>
        <taxon>Pseudomonadati</taxon>
        <taxon>Pseudomonadota</taxon>
        <taxon>Alphaproteobacteria</taxon>
        <taxon>Sphingomonadales</taxon>
        <taxon>Sphingomonadaceae</taxon>
        <taxon>Sphingomonas</taxon>
    </lineage>
</organism>
<dbReference type="Proteomes" id="UP001165565">
    <property type="component" value="Unassembled WGS sequence"/>
</dbReference>
<gene>
    <name evidence="2" type="ORF">NEE01_19560</name>
</gene>
<keyword evidence="1" id="KW-0812">Transmembrane</keyword>
<name>A0AA41ZCT5_9SPHN</name>
<keyword evidence="3" id="KW-1185">Reference proteome</keyword>
<evidence type="ECO:0000256" key="1">
    <source>
        <dbReference type="SAM" id="Phobius"/>
    </source>
</evidence>
<feature type="transmembrane region" description="Helical" evidence="1">
    <location>
        <begin position="87"/>
        <end position="107"/>
    </location>
</feature>
<comment type="caution">
    <text evidence="2">The sequence shown here is derived from an EMBL/GenBank/DDBJ whole genome shotgun (WGS) entry which is preliminary data.</text>
</comment>
<protein>
    <recommendedName>
        <fullName evidence="4">Anti-sigma factor</fullName>
    </recommendedName>
</protein>
<reference evidence="2" key="1">
    <citation type="submission" date="2022-06" db="EMBL/GenBank/DDBJ databases">
        <title>Sphingomonas sp. nov. isolated from rhizosphere soil of tomato.</title>
        <authorList>
            <person name="Dong H."/>
            <person name="Gao R."/>
        </authorList>
    </citation>
    <scope>NUCLEOTIDE SEQUENCE</scope>
    <source>
        <strain evidence="2">MMSM24</strain>
    </source>
</reference>
<evidence type="ECO:0000313" key="3">
    <source>
        <dbReference type="Proteomes" id="UP001165565"/>
    </source>
</evidence>
<evidence type="ECO:0000313" key="2">
    <source>
        <dbReference type="EMBL" id="MCW6536982.1"/>
    </source>
</evidence>
<dbReference type="RefSeq" id="WP_265270805.1">
    <property type="nucleotide sequence ID" value="NZ_JANFAV010000017.1"/>
</dbReference>
<evidence type="ECO:0008006" key="4">
    <source>
        <dbReference type="Google" id="ProtNLM"/>
    </source>
</evidence>
<accession>A0AA41ZCT5</accession>